<organism evidence="7 8">
    <name type="scientific">Angomonas deanei</name>
    <dbReference type="NCBI Taxonomy" id="59799"/>
    <lineage>
        <taxon>Eukaryota</taxon>
        <taxon>Discoba</taxon>
        <taxon>Euglenozoa</taxon>
        <taxon>Kinetoplastea</taxon>
        <taxon>Metakinetoplastina</taxon>
        <taxon>Trypanosomatida</taxon>
        <taxon>Trypanosomatidae</taxon>
        <taxon>Strigomonadinae</taxon>
        <taxon>Angomonas</taxon>
    </lineage>
</organism>
<dbReference type="GO" id="GO:0051539">
    <property type="term" value="F:4 iron, 4 sulfur cluster binding"/>
    <property type="evidence" value="ECO:0007669"/>
    <property type="project" value="UniProtKB-KW"/>
</dbReference>
<evidence type="ECO:0000256" key="5">
    <source>
        <dbReference type="ARBA" id="ARBA00023014"/>
    </source>
</evidence>
<evidence type="ECO:0000256" key="4">
    <source>
        <dbReference type="ARBA" id="ARBA00023004"/>
    </source>
</evidence>
<accession>A0A7G2CRW6</accession>
<evidence type="ECO:0000256" key="3">
    <source>
        <dbReference type="ARBA" id="ARBA00022723"/>
    </source>
</evidence>
<dbReference type="PANTHER" id="PTHR11615">
    <property type="entry name" value="NITRATE, FORMATE, IRON DEHYDROGENASE"/>
    <property type="match status" value="1"/>
</dbReference>
<dbReference type="GO" id="GO:0046872">
    <property type="term" value="F:metal ion binding"/>
    <property type="evidence" value="ECO:0007669"/>
    <property type="project" value="UniProtKB-KW"/>
</dbReference>
<dbReference type="VEuPathDB" id="TriTrypDB:ADEAN_001004400"/>
<dbReference type="InterPro" id="IPR004108">
    <property type="entry name" value="Fe_hydrogenase_lsu_C"/>
</dbReference>
<protein>
    <submittedName>
        <fullName evidence="7">Iron only hydrogenase large subunit, C-terminal domain containing protein, putative</fullName>
    </submittedName>
</protein>
<dbReference type="EMBL" id="LR877170">
    <property type="protein sequence ID" value="CAD2222500.1"/>
    <property type="molecule type" value="Genomic_DNA"/>
</dbReference>
<reference evidence="7 8" key="1">
    <citation type="submission" date="2020-08" db="EMBL/GenBank/DDBJ databases">
        <authorList>
            <person name="Newling K."/>
            <person name="Davey J."/>
            <person name="Forrester S."/>
        </authorList>
    </citation>
    <scope>NUCLEOTIDE SEQUENCE [LARGE SCALE GENOMIC DNA]</scope>
    <source>
        <strain evidence="8">Crithidia deanei Carvalho (ATCC PRA-265)</strain>
    </source>
</reference>
<dbReference type="Gene3D" id="3.40.950.10">
    <property type="entry name" value="Fe-only Hydrogenase (Larger Subunit), Chain L, domain 3"/>
    <property type="match status" value="1"/>
</dbReference>
<dbReference type="Pfam" id="PF02906">
    <property type="entry name" value="Fe_hyd_lg_C"/>
    <property type="match status" value="1"/>
</dbReference>
<sequence>MNSFSPSLQLAGMDYIAPSAECIKPTVLGKGAGRGALSGAAPERVKITLQDCLACSGCVTTAETVLITSQSKEEILRARSANMKKPWLVTVSTQSATALATYWGVSVPEAYRVISGFVRQVCKGAEGSPLYVCDLLWAQSISTRKTAEEFQRRVRQKEGLPLIVSACPGWVCYCEKQGSALLPLLCPVLSPQGIAGSYAKKVISPDVYHLSIQPCFDRKLEAARDSDANGNYYTDCVISTSELLNWMNEEAPKMDNAVTHAWNGELDSDLLPLYTSPTKLALSYPPSASESHLRSSDGYHLACIQNVANTDRTEPVEVAYEVGRKHNLMKAKTPLLPGQVLCLAYGFQQIQNIVRGLHKKLASVRDYTFIELMACPNGCLNGGGQIRYEGETEEQKGSTGEVYADFFNWSTELLSKAPPS</sequence>
<keyword evidence="3" id="KW-0479">Metal-binding</keyword>
<evidence type="ECO:0000256" key="2">
    <source>
        <dbReference type="ARBA" id="ARBA00022485"/>
    </source>
</evidence>
<dbReference type="Proteomes" id="UP000515908">
    <property type="component" value="Chromosome 26"/>
</dbReference>
<dbReference type="InterPro" id="IPR050340">
    <property type="entry name" value="Cytosolic_Fe-S_CAF"/>
</dbReference>
<keyword evidence="5" id="KW-0411">Iron-sulfur</keyword>
<keyword evidence="4" id="KW-0408">Iron</keyword>
<gene>
    <name evidence="7" type="ORF">ADEAN_001004400</name>
</gene>
<evidence type="ECO:0000256" key="1">
    <source>
        <dbReference type="ARBA" id="ARBA00006596"/>
    </source>
</evidence>
<evidence type="ECO:0000313" key="8">
    <source>
        <dbReference type="Proteomes" id="UP000515908"/>
    </source>
</evidence>
<dbReference type="InterPro" id="IPR009016">
    <property type="entry name" value="Fe_hydrogenase"/>
</dbReference>
<keyword evidence="2" id="KW-0004">4Fe-4S</keyword>
<dbReference type="AlphaFoldDB" id="A0A7G2CRW6"/>
<name>A0A7G2CRW6_9TRYP</name>
<evidence type="ECO:0000313" key="7">
    <source>
        <dbReference type="EMBL" id="CAD2222500.1"/>
    </source>
</evidence>
<dbReference type="FunFam" id="3.30.70.20:FF:000042">
    <property type="entry name" value="Cytosolic Fe-S cluster assembly factor NAR1"/>
    <property type="match status" value="1"/>
</dbReference>
<dbReference type="OrthoDB" id="10253113at2759"/>
<proteinExistence type="inferred from homology"/>
<keyword evidence="8" id="KW-1185">Reference proteome</keyword>
<evidence type="ECO:0000259" key="6">
    <source>
        <dbReference type="Pfam" id="PF02906"/>
    </source>
</evidence>
<dbReference type="SUPFAM" id="SSF53920">
    <property type="entry name" value="Fe-only hydrogenase"/>
    <property type="match status" value="1"/>
</dbReference>
<feature type="domain" description="Iron hydrogenase large subunit C-terminal" evidence="6">
    <location>
        <begin position="89"/>
        <end position="383"/>
    </location>
</feature>
<dbReference type="Gene3D" id="3.40.50.1780">
    <property type="match status" value="1"/>
</dbReference>
<comment type="similarity">
    <text evidence="1">Belongs to the NARF family.</text>
</comment>